<dbReference type="PANTHER" id="PTHR43464">
    <property type="entry name" value="METHYLTRANSFERASE"/>
    <property type="match status" value="1"/>
</dbReference>
<dbReference type="EMBL" id="JAGSPA010000004">
    <property type="protein sequence ID" value="MBV7257622.1"/>
    <property type="molecule type" value="Genomic_DNA"/>
</dbReference>
<keyword evidence="2" id="KW-0808">Transferase</keyword>
<accession>A0ABS6SGT6</accession>
<dbReference type="Pfam" id="PF13649">
    <property type="entry name" value="Methyltransf_25"/>
    <property type="match status" value="1"/>
</dbReference>
<dbReference type="GO" id="GO:0032259">
    <property type="term" value="P:methylation"/>
    <property type="evidence" value="ECO:0007669"/>
    <property type="project" value="UniProtKB-KW"/>
</dbReference>
<keyword evidence="1 5" id="KW-0489">Methyltransferase</keyword>
<protein>
    <submittedName>
        <fullName evidence="5">Methyltransferase domain-containing protein</fullName>
    </submittedName>
</protein>
<dbReference type="RefSeq" id="WP_218446462.1">
    <property type="nucleotide sequence ID" value="NZ_JAGSPA010000004.1"/>
</dbReference>
<evidence type="ECO:0000259" key="4">
    <source>
        <dbReference type="Pfam" id="PF13649"/>
    </source>
</evidence>
<evidence type="ECO:0000313" key="5">
    <source>
        <dbReference type="EMBL" id="MBV7257622.1"/>
    </source>
</evidence>
<evidence type="ECO:0000256" key="1">
    <source>
        <dbReference type="ARBA" id="ARBA00022603"/>
    </source>
</evidence>
<evidence type="ECO:0000256" key="3">
    <source>
        <dbReference type="ARBA" id="ARBA00022691"/>
    </source>
</evidence>
<feature type="domain" description="Methyltransferase" evidence="4">
    <location>
        <begin position="49"/>
        <end position="144"/>
    </location>
</feature>
<dbReference type="Proteomes" id="UP000722336">
    <property type="component" value="Unassembled WGS sequence"/>
</dbReference>
<keyword evidence="3" id="KW-0949">S-adenosyl-L-methionine</keyword>
<keyword evidence="6" id="KW-1185">Reference proteome</keyword>
<proteinExistence type="predicted"/>
<comment type="caution">
    <text evidence="5">The sequence shown here is derived from an EMBL/GenBank/DDBJ whole genome shotgun (WGS) entry which is preliminary data.</text>
</comment>
<dbReference type="GO" id="GO:0008168">
    <property type="term" value="F:methyltransferase activity"/>
    <property type="evidence" value="ECO:0007669"/>
    <property type="project" value="UniProtKB-KW"/>
</dbReference>
<gene>
    <name evidence="5" type="ORF">KCG44_12590</name>
</gene>
<organism evidence="5 6">
    <name type="scientific">Pacificimonas pallii</name>
    <dbReference type="NCBI Taxonomy" id="2827236"/>
    <lineage>
        <taxon>Bacteria</taxon>
        <taxon>Pseudomonadati</taxon>
        <taxon>Pseudomonadota</taxon>
        <taxon>Alphaproteobacteria</taxon>
        <taxon>Sphingomonadales</taxon>
        <taxon>Sphingosinicellaceae</taxon>
        <taxon>Pacificimonas</taxon>
    </lineage>
</organism>
<dbReference type="PANTHER" id="PTHR43464:SF19">
    <property type="entry name" value="UBIQUINONE BIOSYNTHESIS O-METHYLTRANSFERASE, MITOCHONDRIAL"/>
    <property type="match status" value="1"/>
</dbReference>
<sequence>MTKQNNAAGQWNGRAGKAWVAMQDLMDGVLSPFLDIIVERTMIERPARVLDIGCGTGGTTVAIERAWDGAMQCVGIDISEPMIAAARQRALAAGSNAEFRIGDAGTHAFGGQKFDMMVSRFGVMFFEDFVSAFRHLRDAMAAHGSLHFCAWRDPDENPFMTTAARAAAPLVPNIPAYVPNAPGQFAFADRDFVVGLLRKAGWHGVECVPVDEALAFPARQLENYYTRLGVLGPLLPDLDEDLRRDVLTAVGAAFEPFVDGDVARANMACWSVTARA</sequence>
<dbReference type="InterPro" id="IPR041698">
    <property type="entry name" value="Methyltransf_25"/>
</dbReference>
<evidence type="ECO:0000256" key="2">
    <source>
        <dbReference type="ARBA" id="ARBA00022679"/>
    </source>
</evidence>
<name>A0ABS6SGT6_9SPHN</name>
<dbReference type="CDD" id="cd02440">
    <property type="entry name" value="AdoMet_MTases"/>
    <property type="match status" value="1"/>
</dbReference>
<reference evidence="5 6" key="1">
    <citation type="submission" date="2021-04" db="EMBL/GenBank/DDBJ databases">
        <authorList>
            <person name="Pira H."/>
            <person name="Risdian C."/>
            <person name="Wink J."/>
        </authorList>
    </citation>
    <scope>NUCLEOTIDE SEQUENCE [LARGE SCALE GENOMIC DNA]</scope>
    <source>
        <strain evidence="5 6">WHA3</strain>
    </source>
</reference>
<evidence type="ECO:0000313" key="6">
    <source>
        <dbReference type="Proteomes" id="UP000722336"/>
    </source>
</evidence>